<comment type="caution">
    <text evidence="1">The sequence shown here is derived from an EMBL/GenBank/DDBJ whole genome shotgun (WGS) entry which is preliminary data.</text>
</comment>
<protein>
    <recommendedName>
        <fullName evidence="3">Zinc-finger domain-containing protein</fullName>
    </recommendedName>
</protein>
<evidence type="ECO:0008006" key="3">
    <source>
        <dbReference type="Google" id="ProtNLM"/>
    </source>
</evidence>
<proteinExistence type="predicted"/>
<sequence>MLSCREMSELSSDIMESHLSLKNRWAVYMHLRMCPRCKLYLEQLKLTSEVLQKLPLDKQPVDSAAILKQLKLPED</sequence>
<dbReference type="PATRIC" id="fig|1263865.4.peg.3892"/>
<organism evidence="1 2">
    <name type="scientific">Stutzerimonas chloritidismutans AW-1</name>
    <dbReference type="NCBI Taxonomy" id="1263865"/>
    <lineage>
        <taxon>Bacteria</taxon>
        <taxon>Pseudomonadati</taxon>
        <taxon>Pseudomonadota</taxon>
        <taxon>Gammaproteobacteria</taxon>
        <taxon>Pseudomonadales</taxon>
        <taxon>Pseudomonadaceae</taxon>
        <taxon>Stutzerimonas</taxon>
    </lineage>
</organism>
<reference evidence="1 2" key="1">
    <citation type="submission" date="2013-07" db="EMBL/GenBank/DDBJ databases">
        <authorList>
            <person name="Schaap P.J."/>
            <person name="Mehboob F."/>
            <person name="Oosterkamp M.J."/>
            <person name="de Vos W.M."/>
            <person name="Stams A.J.M."/>
            <person name="Koehorst J.J."/>
        </authorList>
    </citation>
    <scope>NUCLEOTIDE SEQUENCE [LARGE SCALE GENOMIC DNA]</scope>
    <source>
        <strain evidence="1 2">AW-1</strain>
    </source>
</reference>
<accession>V4RWK3</accession>
<dbReference type="EMBL" id="AOFQ01000061">
    <property type="protein sequence ID" value="ESQ97571.1"/>
    <property type="molecule type" value="Genomic_DNA"/>
</dbReference>
<dbReference type="RefSeq" id="WP_023446643.1">
    <property type="nucleotide sequence ID" value="NZ_AOFQ01000061.1"/>
</dbReference>
<evidence type="ECO:0000313" key="2">
    <source>
        <dbReference type="Proteomes" id="UP000017822"/>
    </source>
</evidence>
<gene>
    <name evidence="1" type="ORF">F753_20210</name>
</gene>
<name>V4RWK3_STUCH</name>
<dbReference type="AlphaFoldDB" id="V4RWK3"/>
<evidence type="ECO:0000313" key="1">
    <source>
        <dbReference type="EMBL" id="ESQ97571.1"/>
    </source>
</evidence>
<dbReference type="Proteomes" id="UP000017822">
    <property type="component" value="Unassembled WGS sequence"/>
</dbReference>